<proteinExistence type="predicted"/>
<dbReference type="EMBL" id="JAUBYV010000007">
    <property type="protein sequence ID" value="KAK2625772.1"/>
    <property type="molecule type" value="Genomic_DNA"/>
</dbReference>
<keyword evidence="3" id="KW-1185">Reference proteome</keyword>
<feature type="compositionally biased region" description="Low complexity" evidence="1">
    <location>
        <begin position="21"/>
        <end position="35"/>
    </location>
</feature>
<evidence type="ECO:0008006" key="4">
    <source>
        <dbReference type="Google" id="ProtNLM"/>
    </source>
</evidence>
<dbReference type="PANTHER" id="PTHR37781">
    <property type="entry name" value="TFIIH COMPLEX SUBUNIT"/>
    <property type="match status" value="1"/>
</dbReference>
<organism evidence="2 3">
    <name type="scientific">Diplocarpon rosae</name>
    <dbReference type="NCBI Taxonomy" id="946125"/>
    <lineage>
        <taxon>Eukaryota</taxon>
        <taxon>Fungi</taxon>
        <taxon>Dikarya</taxon>
        <taxon>Ascomycota</taxon>
        <taxon>Pezizomycotina</taxon>
        <taxon>Leotiomycetes</taxon>
        <taxon>Helotiales</taxon>
        <taxon>Drepanopezizaceae</taxon>
        <taxon>Diplocarpon</taxon>
    </lineage>
</organism>
<sequence>MPDYNQHSGGFLPPSLPSPSPSISSSSPTSNLPHPRSNPLRPGSAKEDAARRYVEGRLLVVSRRYAKKYQPMEAGDDVRGYEGFGEVSRDLGDVVDVVWLSGTPNLQIPYLLNIALAITSYISAFPFSPTATFALLRKLDHAFSSLLKGEDSVTGEILPGFQGGMGKGLSKTDMVRCKGLVEATRALVFEVMGREGEVETIIETETEGEESGMETDGHSPQGEAIEGNLKWEMECARVYEMTMMQLGEVLGQGEAFTVDRVENGAAAQESMGLL</sequence>
<dbReference type="PANTHER" id="PTHR37781:SF1">
    <property type="entry name" value="ADR380WP"/>
    <property type="match status" value="1"/>
</dbReference>
<comment type="caution">
    <text evidence="2">The sequence shown here is derived from an EMBL/GenBank/DDBJ whole genome shotgun (WGS) entry which is preliminary data.</text>
</comment>
<evidence type="ECO:0000313" key="2">
    <source>
        <dbReference type="EMBL" id="KAK2625772.1"/>
    </source>
</evidence>
<dbReference type="InterPro" id="IPR031349">
    <property type="entry name" value="Tfb6"/>
</dbReference>
<dbReference type="AlphaFoldDB" id="A0AAD9WBU2"/>
<evidence type="ECO:0000256" key="1">
    <source>
        <dbReference type="SAM" id="MobiDB-lite"/>
    </source>
</evidence>
<gene>
    <name evidence="2" type="ORF">QTJ16_005084</name>
</gene>
<dbReference type="Pfam" id="PF17110">
    <property type="entry name" value="TFB6"/>
    <property type="match status" value="1"/>
</dbReference>
<reference evidence="2" key="1">
    <citation type="submission" date="2023-06" db="EMBL/GenBank/DDBJ databases">
        <title>Draft genome of Marssonina rosae.</title>
        <authorList>
            <person name="Cheng Q."/>
        </authorList>
    </citation>
    <scope>NUCLEOTIDE SEQUENCE</scope>
    <source>
        <strain evidence="2">R4</strain>
    </source>
</reference>
<feature type="region of interest" description="Disordered" evidence="1">
    <location>
        <begin position="1"/>
        <end position="49"/>
    </location>
</feature>
<dbReference type="Proteomes" id="UP001285354">
    <property type="component" value="Unassembled WGS sequence"/>
</dbReference>
<name>A0AAD9WBU2_9HELO</name>
<accession>A0AAD9WBU2</accession>
<evidence type="ECO:0000313" key="3">
    <source>
        <dbReference type="Proteomes" id="UP001285354"/>
    </source>
</evidence>
<dbReference type="GO" id="GO:0005675">
    <property type="term" value="C:transcription factor TFIIH holo complex"/>
    <property type="evidence" value="ECO:0007669"/>
    <property type="project" value="TreeGrafter"/>
</dbReference>
<protein>
    <recommendedName>
        <fullName evidence="4">Meiotic recombination protein DMC1</fullName>
    </recommendedName>
</protein>